<evidence type="ECO:0000313" key="5">
    <source>
        <dbReference type="Proteomes" id="UP000198824"/>
    </source>
</evidence>
<dbReference type="Proteomes" id="UP000198824">
    <property type="component" value="Unassembled WGS sequence"/>
</dbReference>
<evidence type="ECO:0000313" key="4">
    <source>
        <dbReference type="EMBL" id="SFR89584.1"/>
    </source>
</evidence>
<dbReference type="EMBL" id="FOZG01000001">
    <property type="protein sequence ID" value="SFR89584.1"/>
    <property type="molecule type" value="Genomic_DNA"/>
</dbReference>
<gene>
    <name evidence="4" type="ORF">SAMN05192580_1637</name>
</gene>
<evidence type="ECO:0000259" key="3">
    <source>
        <dbReference type="Pfam" id="PF00296"/>
    </source>
</evidence>
<dbReference type="GO" id="GO:0004497">
    <property type="term" value="F:monooxygenase activity"/>
    <property type="evidence" value="ECO:0007669"/>
    <property type="project" value="UniProtKB-KW"/>
</dbReference>
<reference evidence="4 5" key="1">
    <citation type="submission" date="2016-10" db="EMBL/GenBank/DDBJ databases">
        <authorList>
            <person name="de Groot N.N."/>
        </authorList>
    </citation>
    <scope>NUCLEOTIDE SEQUENCE [LARGE SCALE GENOMIC DNA]</scope>
    <source>
        <strain evidence="4 5">S5-249</strain>
    </source>
</reference>
<evidence type="ECO:0000256" key="2">
    <source>
        <dbReference type="ARBA" id="ARBA00023033"/>
    </source>
</evidence>
<keyword evidence="2 4" id="KW-0503">Monooxygenase</keyword>
<dbReference type="Gene3D" id="3.20.20.30">
    <property type="entry name" value="Luciferase-like domain"/>
    <property type="match status" value="1"/>
</dbReference>
<keyword evidence="5" id="KW-1185">Reference proteome</keyword>
<dbReference type="InterPro" id="IPR011251">
    <property type="entry name" value="Luciferase-like_dom"/>
</dbReference>
<dbReference type="InterPro" id="IPR036661">
    <property type="entry name" value="Luciferase-like_sf"/>
</dbReference>
<sequence>MKFSVCFEAQMVDTSRESEQRTFYEAVEQCLYAEEMGLDGIWAVEHHALTQYSHMSAPETFLAFVAGQTKRIRIGHGVVCLPPKMNHPVKVAERVATLDILSRGRVNFGIGKGGTQQEAGTFGYDLAELQPMIDESMYLIPKIMVEDEIEHHGTHIDIPRRPIHPKPYQQPHPPMFMACTREESLRTAGSRGLGGMILGFNSPEETAELNAVYRKAFAERDPAAQVGYFPNEWLAVGCPIIVSDDGEKARRIGFRGQRFFAQAIHYWYGGGPKPEVEDASADQHAEAVKRAEEATVAYLNEAKIPVTSAATSMYNLDHAYGTPADAIANIERLEAAGADECLMLMQMGTVPHEAIMETLRHLGETIIPHFRNKDRRAAA</sequence>
<dbReference type="PANTHER" id="PTHR30137">
    <property type="entry name" value="LUCIFERASE-LIKE MONOOXYGENASE"/>
    <property type="match status" value="1"/>
</dbReference>
<proteinExistence type="predicted"/>
<dbReference type="GO" id="GO:0005829">
    <property type="term" value="C:cytosol"/>
    <property type="evidence" value="ECO:0007669"/>
    <property type="project" value="TreeGrafter"/>
</dbReference>
<feature type="domain" description="Luciferase-like" evidence="3">
    <location>
        <begin position="1"/>
        <end position="339"/>
    </location>
</feature>
<evidence type="ECO:0000256" key="1">
    <source>
        <dbReference type="ARBA" id="ARBA00023002"/>
    </source>
</evidence>
<dbReference type="OrthoDB" id="9776438at2"/>
<dbReference type="GO" id="GO:0016705">
    <property type="term" value="F:oxidoreductase activity, acting on paired donors, with incorporation or reduction of molecular oxygen"/>
    <property type="evidence" value="ECO:0007669"/>
    <property type="project" value="InterPro"/>
</dbReference>
<dbReference type="PANTHER" id="PTHR30137:SF8">
    <property type="entry name" value="BLR5498 PROTEIN"/>
    <property type="match status" value="1"/>
</dbReference>
<accession>A0A1I6KEK8</accession>
<dbReference type="InterPro" id="IPR050766">
    <property type="entry name" value="Bact_Lucif_Oxidored"/>
</dbReference>
<protein>
    <submittedName>
        <fullName evidence="4">Flavin-dependent oxidoreductase, luciferase family (Includes alkanesulfonate monooxygenase SsuD and methylene tetrahydromethanopterin reductase)</fullName>
    </submittedName>
</protein>
<organism evidence="4 5">
    <name type="scientific">Sphingomonas jatrophae</name>
    <dbReference type="NCBI Taxonomy" id="1166337"/>
    <lineage>
        <taxon>Bacteria</taxon>
        <taxon>Pseudomonadati</taxon>
        <taxon>Pseudomonadota</taxon>
        <taxon>Alphaproteobacteria</taxon>
        <taxon>Sphingomonadales</taxon>
        <taxon>Sphingomonadaceae</taxon>
        <taxon>Sphingomonas</taxon>
    </lineage>
</organism>
<dbReference type="STRING" id="1166337.SAMN05192580_1637"/>
<keyword evidence="1" id="KW-0560">Oxidoreductase</keyword>
<dbReference type="Pfam" id="PF00296">
    <property type="entry name" value="Bac_luciferase"/>
    <property type="match status" value="1"/>
</dbReference>
<name>A0A1I6KEK8_9SPHN</name>
<dbReference type="RefSeq" id="WP_093313121.1">
    <property type="nucleotide sequence ID" value="NZ_FOZG01000001.1"/>
</dbReference>
<dbReference type="AlphaFoldDB" id="A0A1I6KEK8"/>
<dbReference type="SUPFAM" id="SSF51679">
    <property type="entry name" value="Bacterial luciferase-like"/>
    <property type="match status" value="1"/>
</dbReference>